<sequence length="168" mass="19149">MKRLLPYLKSLIQALLLFILISVAVDWWRKPNQPMQASSDSLRVINGSSTSLETLSKERVAVVYFWGTWCHICSYTSPTIDRLHQNGIPTLGVAVHSGSDTEIQSYMKEHQLQFPTVNDSDDQLAANWKIAVTPTIILIKNGKMIHHTSGLSSYWGLRSRIWLMNLFY</sequence>
<evidence type="ECO:0000259" key="1">
    <source>
        <dbReference type="Pfam" id="PF00578"/>
    </source>
</evidence>
<name>A0AA36UHT3_9NEIS</name>
<reference evidence="2 4" key="1">
    <citation type="submission" date="2011-05" db="EMBL/GenBank/DDBJ databases">
        <authorList>
            <person name="Muzny D."/>
            <person name="Qin X."/>
            <person name="Deng J."/>
            <person name="Jiang H."/>
            <person name="Liu Y."/>
            <person name="Qu J."/>
            <person name="Song X.-Z."/>
            <person name="Zhang L."/>
            <person name="Thornton R."/>
            <person name="Coyle M."/>
            <person name="Francisco L."/>
            <person name="Jackson L."/>
            <person name="Javaid M."/>
            <person name="Korchina V."/>
            <person name="Kovar C."/>
            <person name="Mata R."/>
            <person name="Mathew T."/>
            <person name="Ngo R."/>
            <person name="Nguyen L."/>
            <person name="Nguyen N."/>
            <person name="Okwuonu G."/>
            <person name="Ongeri F."/>
            <person name="Pham C."/>
            <person name="Simmons D."/>
            <person name="Wilczek-Boney K."/>
            <person name="Hale W."/>
            <person name="Jakkamsetti A."/>
            <person name="Pham P."/>
            <person name="Ruth R."/>
            <person name="San Lucas F."/>
            <person name="Warren J."/>
            <person name="Zhang J."/>
            <person name="Zhao Z."/>
            <person name="Zhou C."/>
            <person name="Zhu D."/>
            <person name="Lee S."/>
            <person name="Bess C."/>
            <person name="Blankenburg K."/>
            <person name="Forbes L."/>
            <person name="Fu Q."/>
            <person name="Gubbala S."/>
            <person name="Hirani K."/>
            <person name="Jayaseelan J.C."/>
            <person name="Lara F."/>
            <person name="Munidasa M."/>
            <person name="Palculict T."/>
            <person name="Patil S."/>
            <person name="Pu L.-L."/>
            <person name="Saada N."/>
            <person name="Tang L."/>
            <person name="Weissenberger G."/>
            <person name="Zhu Y."/>
            <person name="Hemphill L."/>
            <person name="Shang Y."/>
            <person name="Youmans B."/>
            <person name="Ayvaz T."/>
            <person name="Ross M."/>
            <person name="Santibanez J."/>
            <person name="Aqrawi P."/>
            <person name="Gross S."/>
            <person name="Joshi V."/>
            <person name="Fowler G."/>
            <person name="Nazareth L."/>
            <person name="Reid J."/>
            <person name="Worley K."/>
            <person name="Petrosino J."/>
            <person name="Highlander S."/>
            <person name="Gibbs R."/>
        </authorList>
    </citation>
    <scope>NUCLEOTIDE SEQUENCE [LARGE SCALE GENOMIC DNA]</scope>
    <source>
        <strain evidence="2 4">ATCC 33926</strain>
    </source>
</reference>
<dbReference type="InterPro" id="IPR000866">
    <property type="entry name" value="AhpC/TSA"/>
</dbReference>
<proteinExistence type="predicted"/>
<evidence type="ECO:0000313" key="5">
    <source>
        <dbReference type="Proteomes" id="UP000829455"/>
    </source>
</evidence>
<dbReference type="CDD" id="cd03011">
    <property type="entry name" value="TlpA_like_ScsD_MtbDsbE"/>
    <property type="match status" value="1"/>
</dbReference>
<evidence type="ECO:0000313" key="3">
    <source>
        <dbReference type="EMBL" id="UNV85411.1"/>
    </source>
</evidence>
<dbReference type="GO" id="GO:0016209">
    <property type="term" value="F:antioxidant activity"/>
    <property type="evidence" value="ECO:0007669"/>
    <property type="project" value="InterPro"/>
</dbReference>
<dbReference type="InterPro" id="IPR050553">
    <property type="entry name" value="Thioredoxin_ResA/DsbE_sf"/>
</dbReference>
<organism evidence="2 4">
    <name type="scientific">Neisseria macacae ATCC 33926</name>
    <dbReference type="NCBI Taxonomy" id="997348"/>
    <lineage>
        <taxon>Bacteria</taxon>
        <taxon>Pseudomonadati</taxon>
        <taxon>Pseudomonadota</taxon>
        <taxon>Betaproteobacteria</taxon>
        <taxon>Neisseriales</taxon>
        <taxon>Neisseriaceae</taxon>
        <taxon>Neisseria</taxon>
    </lineage>
</organism>
<dbReference type="Pfam" id="PF00578">
    <property type="entry name" value="AhpC-TSA"/>
    <property type="match status" value="1"/>
</dbReference>
<dbReference type="EMBL" id="CP094241">
    <property type="protein sequence ID" value="UNV85411.1"/>
    <property type="molecule type" value="Genomic_DNA"/>
</dbReference>
<evidence type="ECO:0000313" key="4">
    <source>
        <dbReference type="Proteomes" id="UP000004982"/>
    </source>
</evidence>
<protein>
    <submittedName>
        <fullName evidence="2">AhpC/TSA family antioxidant</fullName>
    </submittedName>
    <submittedName>
        <fullName evidence="3">Protein disulfide oxidoreductase</fullName>
    </submittedName>
</protein>
<evidence type="ECO:0000313" key="2">
    <source>
        <dbReference type="EMBL" id="EGQ74625.1"/>
    </source>
</evidence>
<dbReference type="AlphaFoldDB" id="A0AA36UHT3"/>
<accession>A0AA36UHT3</accession>
<feature type="domain" description="Alkyl hydroperoxide reductase subunit C/ Thiol specific antioxidant" evidence="1">
    <location>
        <begin position="45"/>
        <end position="145"/>
    </location>
</feature>
<dbReference type="Proteomes" id="UP000829455">
    <property type="component" value="Chromosome"/>
</dbReference>
<dbReference type="Gene3D" id="3.40.30.10">
    <property type="entry name" value="Glutaredoxin"/>
    <property type="match status" value="1"/>
</dbReference>
<dbReference type="InterPro" id="IPR036249">
    <property type="entry name" value="Thioredoxin-like_sf"/>
</dbReference>
<dbReference type="Proteomes" id="UP000004982">
    <property type="component" value="Unassembled WGS sequence"/>
</dbReference>
<reference evidence="3 5" key="2">
    <citation type="submission" date="2022-03" db="EMBL/GenBank/DDBJ databases">
        <title>Genome sequencing of Neisseria macacae.</title>
        <authorList>
            <person name="Baek M.-G."/>
        </authorList>
    </citation>
    <scope>NUCLEOTIDE SEQUENCE [LARGE SCALE GENOMIC DNA]</scope>
    <source>
        <strain evidence="3 5">ATCC 33926</strain>
    </source>
</reference>
<dbReference type="RefSeq" id="WP_003767580.1">
    <property type="nucleotide sequence ID" value="NZ_CP094241.1"/>
</dbReference>
<dbReference type="EMBL" id="AFQE01000137">
    <property type="protein sequence ID" value="EGQ74625.1"/>
    <property type="molecule type" value="Genomic_DNA"/>
</dbReference>
<keyword evidence="5" id="KW-1185">Reference proteome</keyword>
<dbReference type="PANTHER" id="PTHR42852">
    <property type="entry name" value="THIOL:DISULFIDE INTERCHANGE PROTEIN DSBE"/>
    <property type="match status" value="1"/>
</dbReference>
<dbReference type="GO" id="GO:0016491">
    <property type="term" value="F:oxidoreductase activity"/>
    <property type="evidence" value="ECO:0007669"/>
    <property type="project" value="InterPro"/>
</dbReference>
<dbReference type="PANTHER" id="PTHR42852:SF17">
    <property type="entry name" value="THIOREDOXIN-LIKE PROTEIN HI_1115"/>
    <property type="match status" value="1"/>
</dbReference>
<gene>
    <name evidence="2" type="ORF">HMPREF9418_2781</name>
    <name evidence="3" type="ORF">MON40_02485</name>
</gene>
<dbReference type="SUPFAM" id="SSF52833">
    <property type="entry name" value="Thioredoxin-like"/>
    <property type="match status" value="1"/>
</dbReference>